<name>A0AA48KBL9_9BACT</name>
<dbReference type="AlphaFoldDB" id="A0AA48KBL9"/>
<protein>
    <recommendedName>
        <fullName evidence="2">Fibronectin type-III domain-containing protein</fullName>
    </recommendedName>
</protein>
<dbReference type="PROSITE" id="PS51257">
    <property type="entry name" value="PROKAR_LIPOPROTEIN"/>
    <property type="match status" value="1"/>
</dbReference>
<dbReference type="PROSITE" id="PS50853">
    <property type="entry name" value="FN3"/>
    <property type="match status" value="1"/>
</dbReference>
<feature type="signal peptide" evidence="1">
    <location>
        <begin position="1"/>
        <end position="21"/>
    </location>
</feature>
<evidence type="ECO:0000313" key="3">
    <source>
        <dbReference type="EMBL" id="BDU75981.1"/>
    </source>
</evidence>
<reference evidence="3" key="1">
    <citation type="journal article" date="2023" name="Int. J. Syst. Evol. Microbiol.">
        <title>Mesoterricola silvestris gen. nov., sp. nov., Mesoterricola sediminis sp. nov., Geothrix oryzae sp. nov., Geothrix edaphica sp. nov., Geothrix rubra sp. nov., and Geothrix limicola sp. nov., six novel members of Acidobacteriota isolated from soils.</title>
        <authorList>
            <person name="Itoh H."/>
            <person name="Sugisawa Y."/>
            <person name="Mise K."/>
            <person name="Xu Z."/>
            <person name="Kuniyasu M."/>
            <person name="Ushijima N."/>
            <person name="Kawano K."/>
            <person name="Kobayashi E."/>
            <person name="Shiratori Y."/>
            <person name="Masuda Y."/>
            <person name="Senoo K."/>
        </authorList>
    </citation>
    <scope>NUCLEOTIDE SEQUENCE</scope>
    <source>
        <strain evidence="3">W786</strain>
    </source>
</reference>
<feature type="chain" id="PRO_5041464669" description="Fibronectin type-III domain-containing protein" evidence="1">
    <location>
        <begin position="22"/>
        <end position="669"/>
    </location>
</feature>
<proteinExistence type="predicted"/>
<dbReference type="Proteomes" id="UP001228113">
    <property type="component" value="Chromosome"/>
</dbReference>
<dbReference type="SUPFAM" id="SSF49265">
    <property type="entry name" value="Fibronectin type III"/>
    <property type="match status" value="1"/>
</dbReference>
<evidence type="ECO:0000256" key="1">
    <source>
        <dbReference type="SAM" id="SignalP"/>
    </source>
</evidence>
<evidence type="ECO:0000313" key="4">
    <source>
        <dbReference type="Proteomes" id="UP001228113"/>
    </source>
</evidence>
<organism evidence="3 4">
    <name type="scientific">Mesoterricola sediminis</name>
    <dbReference type="NCBI Taxonomy" id="2927980"/>
    <lineage>
        <taxon>Bacteria</taxon>
        <taxon>Pseudomonadati</taxon>
        <taxon>Acidobacteriota</taxon>
        <taxon>Holophagae</taxon>
        <taxon>Holophagales</taxon>
        <taxon>Holophagaceae</taxon>
        <taxon>Mesoterricola</taxon>
    </lineage>
</organism>
<dbReference type="EMBL" id="AP027081">
    <property type="protein sequence ID" value="BDU75981.1"/>
    <property type="molecule type" value="Genomic_DNA"/>
</dbReference>
<dbReference type="InterPro" id="IPR013783">
    <property type="entry name" value="Ig-like_fold"/>
</dbReference>
<dbReference type="KEGG" id="msea:METESE_09390"/>
<accession>A0AA48KBL9</accession>
<keyword evidence="4" id="KW-1185">Reference proteome</keyword>
<feature type="domain" description="Fibronectin type-III" evidence="2">
    <location>
        <begin position="36"/>
        <end position="134"/>
    </location>
</feature>
<sequence length="669" mass="70054">MFQNPLRTSICAALLALATLAGCSGGGGGKGSSLTAPTNFSAKWSEAYTDEIELAWTPPSQTFDGYNVEGQFGSGSFVKLNLNSLLPSTWTGASYTTGTLGLPELTALNFRMNCQRGTDVSAYSNVASVTTPLRAPTYPYVEQVGGGYKVTWYNNSAIADTLTLERGIASSSATAGTVWTPIPSVMFGATTYTDLDVPEGVYLSYRVTYAKGQASASSVGNSVQTSLSAPIDLVATPGFESVHLSWTNRSARAASVVVLRSSGLDAYPYFSVVATLAPTATTYDDLQLATGYYTYRVEARIAGATSGAPSPVAKVATLPETAPGLAVTPSLLQLPVALSGALAPDGTWILGTSGSSSMPCQINYLVGGTWAAQTFPNANASADPWVLSDASSHPHGVYTRIVMQGTNDMAFVHAWFDGSAWQSEEITRAVLPSYAPTPLTRLDANGHPVVLFMAANGGLSYAFKADNGTWTTETLASALPANANISYMALTLDASGAPAVLVSCYNGTWVLRRTGAGAWASEALPTDGNSYGASSSLAISATSDGDLHVLLVRPHYPYNGGDDLVWSHRIAGTWTLPTVLASVTTNMMALPVQVSPAGDRLVLSCPTSQGSLLVTYASGAWNRVILGPRPNLPPFLGFTSQGKVRVLQSTGYPYSASSAPMDYVLYSEQ</sequence>
<keyword evidence="1" id="KW-0732">Signal</keyword>
<dbReference type="InterPro" id="IPR036116">
    <property type="entry name" value="FN3_sf"/>
</dbReference>
<gene>
    <name evidence="3" type="ORF">METESE_09390</name>
</gene>
<dbReference type="InterPro" id="IPR003961">
    <property type="entry name" value="FN3_dom"/>
</dbReference>
<dbReference type="SUPFAM" id="SSF89372">
    <property type="entry name" value="Fucose-specific lectin"/>
    <property type="match status" value="2"/>
</dbReference>
<dbReference type="Gene3D" id="2.60.40.10">
    <property type="entry name" value="Immunoglobulins"/>
    <property type="match status" value="1"/>
</dbReference>
<dbReference type="RefSeq" id="WP_316411177.1">
    <property type="nucleotide sequence ID" value="NZ_AP027081.1"/>
</dbReference>
<evidence type="ECO:0000259" key="2">
    <source>
        <dbReference type="PROSITE" id="PS50853"/>
    </source>
</evidence>